<gene>
    <name evidence="2" type="ORF">DES41_104133</name>
</gene>
<comment type="caution">
    <text evidence="2">The sequence shown here is derived from an EMBL/GenBank/DDBJ whole genome shotgun (WGS) entry which is preliminary data.</text>
</comment>
<feature type="domain" description="Amidase" evidence="1">
    <location>
        <begin position="38"/>
        <end position="474"/>
    </location>
</feature>
<dbReference type="EMBL" id="QPJK01000004">
    <property type="protein sequence ID" value="RCW71314.1"/>
    <property type="molecule type" value="Genomic_DNA"/>
</dbReference>
<dbReference type="InterPro" id="IPR000120">
    <property type="entry name" value="Amidase"/>
</dbReference>
<dbReference type="InterPro" id="IPR036928">
    <property type="entry name" value="AS_sf"/>
</dbReference>
<evidence type="ECO:0000313" key="2">
    <source>
        <dbReference type="EMBL" id="RCW71314.1"/>
    </source>
</evidence>
<evidence type="ECO:0000259" key="1">
    <source>
        <dbReference type="Pfam" id="PF01425"/>
    </source>
</evidence>
<dbReference type="Gene3D" id="3.90.1300.10">
    <property type="entry name" value="Amidase signature (AS) domain"/>
    <property type="match status" value="1"/>
</dbReference>
<dbReference type="Pfam" id="PF01425">
    <property type="entry name" value="Amidase"/>
    <property type="match status" value="1"/>
</dbReference>
<dbReference type="InterPro" id="IPR023631">
    <property type="entry name" value="Amidase_dom"/>
</dbReference>
<dbReference type="GO" id="GO:0003824">
    <property type="term" value="F:catalytic activity"/>
    <property type="evidence" value="ECO:0007669"/>
    <property type="project" value="InterPro"/>
</dbReference>
<protein>
    <submittedName>
        <fullName evidence="2">Amidase</fullName>
    </submittedName>
</protein>
<evidence type="ECO:0000313" key="3">
    <source>
        <dbReference type="Proteomes" id="UP000252884"/>
    </source>
</evidence>
<dbReference type="NCBIfam" id="NF005686">
    <property type="entry name" value="PRK07486.1"/>
    <property type="match status" value="1"/>
</dbReference>
<dbReference type="AlphaFoldDB" id="A0A368XZ73"/>
<name>A0A368XZ73_9BURK</name>
<keyword evidence="3" id="KW-1185">Reference proteome</keyword>
<dbReference type="PANTHER" id="PTHR11895:SF76">
    <property type="entry name" value="INDOLEACETAMIDE HYDROLASE"/>
    <property type="match status" value="1"/>
</dbReference>
<dbReference type="PANTHER" id="PTHR11895">
    <property type="entry name" value="TRANSAMIDASE"/>
    <property type="match status" value="1"/>
</dbReference>
<proteinExistence type="predicted"/>
<organism evidence="2 3">
    <name type="scientific">Pseudorhodoferax soli</name>
    <dbReference type="NCBI Taxonomy" id="545864"/>
    <lineage>
        <taxon>Bacteria</taxon>
        <taxon>Pseudomonadati</taxon>
        <taxon>Pseudomonadota</taxon>
        <taxon>Betaproteobacteria</taxon>
        <taxon>Burkholderiales</taxon>
        <taxon>Comamonadaceae</taxon>
    </lineage>
</organism>
<sequence length="496" mass="53011">MPRSQLPYKPGMPQNILDAFDATGLSQALHAGQLSCRELMQATLARIHERNPRFNAIVSLREPEALVAEADAHDALLARGQPKGWLHGIPQAIKDLSATAGIATTHGSPLLAQQVPREDELMVARIKAAGGIVIGKTNTPEFGLGSHTFNTVFGTTGNAWDPARSAGGSSGGAAVALAQRMLAVADGSDFMGSLRNPAGWNHIFGMRPSQGRVPQVPAADAWLAQLGTAGPMARTVRDLARMLDTQAGHDPRAPLSLDDGARFAEALGQAHRASRPVRIAWLGDLDGYLPMEAGVLDCCEQALHRLAALGCVVEPTALGTAPEPVWEAWLVWRRVLVGARIAPLLALPQARERIKPEALWEYEQGQGTSAAQFMAASSRRTAFYQHLLGLFEHHDVLALPSAQVWPFAATERWPAQIAGRTMDTYHRWMEVVIYATFAGLPAISIPAGFGQGLHKGLPMGLQLIGRPRDDAGVLRLAAAYEAAEQALLRAAPPASG</sequence>
<reference evidence="2 3" key="1">
    <citation type="submission" date="2018-07" db="EMBL/GenBank/DDBJ databases">
        <title>Genomic Encyclopedia of Type Strains, Phase IV (KMG-IV): sequencing the most valuable type-strain genomes for metagenomic binning, comparative biology and taxonomic classification.</title>
        <authorList>
            <person name="Goeker M."/>
        </authorList>
    </citation>
    <scope>NUCLEOTIDE SEQUENCE [LARGE SCALE GENOMIC DNA]</scope>
    <source>
        <strain evidence="2 3">DSM 21634</strain>
    </source>
</reference>
<dbReference type="Proteomes" id="UP000252884">
    <property type="component" value="Unassembled WGS sequence"/>
</dbReference>
<accession>A0A368XZ73</accession>
<dbReference type="SUPFAM" id="SSF75304">
    <property type="entry name" value="Amidase signature (AS) enzymes"/>
    <property type="match status" value="1"/>
</dbReference>